<keyword evidence="6" id="KW-0472">Membrane</keyword>
<reference evidence="8 9" key="1">
    <citation type="journal article" date="2017" name="Curr. Biol.">
        <title>Genome architecture and evolution of a unichromosomal asexual nematode.</title>
        <authorList>
            <person name="Fradin H."/>
            <person name="Zegar C."/>
            <person name="Gutwein M."/>
            <person name="Lucas J."/>
            <person name="Kovtun M."/>
            <person name="Corcoran D."/>
            <person name="Baugh L.R."/>
            <person name="Kiontke K."/>
            <person name="Gunsalus K."/>
            <person name="Fitch D.H."/>
            <person name="Piano F."/>
        </authorList>
    </citation>
    <scope>NUCLEOTIDE SEQUENCE [LARGE SCALE GENOMIC DNA]</scope>
    <source>
        <strain evidence="8">PF1309</strain>
    </source>
</reference>
<dbReference type="HAMAP" id="MF_01208">
    <property type="entry name" value="PyrE"/>
    <property type="match status" value="1"/>
</dbReference>
<dbReference type="GO" id="GO:0019856">
    <property type="term" value="P:pyrimidine nucleobase biosynthetic process"/>
    <property type="evidence" value="ECO:0007669"/>
    <property type="project" value="TreeGrafter"/>
</dbReference>
<evidence type="ECO:0000256" key="6">
    <source>
        <dbReference type="SAM" id="Phobius"/>
    </source>
</evidence>
<keyword evidence="3" id="KW-0328">Glycosyltransferase</keyword>
<feature type="transmembrane region" description="Helical" evidence="6">
    <location>
        <begin position="83"/>
        <end position="102"/>
    </location>
</feature>
<evidence type="ECO:0000256" key="1">
    <source>
        <dbReference type="ARBA" id="ARBA00004889"/>
    </source>
</evidence>
<dbReference type="InterPro" id="IPR023031">
    <property type="entry name" value="OPRT"/>
</dbReference>
<dbReference type="InterPro" id="IPR004467">
    <property type="entry name" value="Or_phspho_trans_dom"/>
</dbReference>
<comment type="caution">
    <text evidence="8">The sequence shown here is derived from an EMBL/GenBank/DDBJ whole genome shotgun (WGS) entry which is preliminary data.</text>
</comment>
<organism evidence="8 9">
    <name type="scientific">Diploscapter pachys</name>
    <dbReference type="NCBI Taxonomy" id="2018661"/>
    <lineage>
        <taxon>Eukaryota</taxon>
        <taxon>Metazoa</taxon>
        <taxon>Ecdysozoa</taxon>
        <taxon>Nematoda</taxon>
        <taxon>Chromadorea</taxon>
        <taxon>Rhabditida</taxon>
        <taxon>Rhabditina</taxon>
        <taxon>Rhabditomorpha</taxon>
        <taxon>Rhabditoidea</taxon>
        <taxon>Rhabditidae</taxon>
        <taxon>Diploscapter</taxon>
    </lineage>
</organism>
<dbReference type="UniPathway" id="UPA00070">
    <property type="reaction ID" value="UER00119"/>
</dbReference>
<keyword evidence="5" id="KW-0665">Pyrimidine biosynthesis</keyword>
<keyword evidence="4" id="KW-0808">Transferase</keyword>
<dbReference type="PANTHER" id="PTHR19278:SF33">
    <property type="entry name" value="OROTATE PHOSPHORIBOSYLTRANSFERASE"/>
    <property type="match status" value="1"/>
</dbReference>
<evidence type="ECO:0000256" key="2">
    <source>
        <dbReference type="ARBA" id="ARBA00011971"/>
    </source>
</evidence>
<keyword evidence="6" id="KW-0812">Transmembrane</keyword>
<name>A0A2A2JEA9_9BILA</name>
<dbReference type="InterPro" id="IPR000836">
    <property type="entry name" value="PRTase_dom"/>
</dbReference>
<sequence>MSQTVQTNGCNGKGKARQTTEKEMFEEFYDMEVFRLGEFYLKSGQMTPIYIDLRRLISKPKIMRAVAQALCDKIQNMQLKFDYIVGVPYAALPLATLVADILDIPMLMKRKEAKSHGTKQLIEGVYSKGGTVLLVEDVVTWGDSIKETAQAIREEGLLVTDSIAILDRQQGAKAKLEAINVNFHSFLTMDGILNGLIEKEQITKERKSEIVEHLAKPFTPKAN</sequence>
<dbReference type="GO" id="GO:0004590">
    <property type="term" value="F:orotidine-5'-phosphate decarboxylase activity"/>
    <property type="evidence" value="ECO:0007669"/>
    <property type="project" value="TreeGrafter"/>
</dbReference>
<evidence type="ECO:0000256" key="4">
    <source>
        <dbReference type="ARBA" id="ARBA00022679"/>
    </source>
</evidence>
<proteinExistence type="inferred from homology"/>
<dbReference type="Pfam" id="PF00156">
    <property type="entry name" value="Pribosyltran"/>
    <property type="match status" value="1"/>
</dbReference>
<evidence type="ECO:0000256" key="5">
    <source>
        <dbReference type="ARBA" id="ARBA00022975"/>
    </source>
</evidence>
<evidence type="ECO:0000313" key="9">
    <source>
        <dbReference type="Proteomes" id="UP000218231"/>
    </source>
</evidence>
<dbReference type="Proteomes" id="UP000218231">
    <property type="component" value="Unassembled WGS sequence"/>
</dbReference>
<dbReference type="EMBL" id="LIAE01010490">
    <property type="protein sequence ID" value="PAV59961.1"/>
    <property type="molecule type" value="Genomic_DNA"/>
</dbReference>
<dbReference type="CDD" id="cd06223">
    <property type="entry name" value="PRTases_typeI"/>
    <property type="match status" value="1"/>
</dbReference>
<dbReference type="OrthoDB" id="10263753at2759"/>
<evidence type="ECO:0000256" key="3">
    <source>
        <dbReference type="ARBA" id="ARBA00022676"/>
    </source>
</evidence>
<dbReference type="SUPFAM" id="SSF53271">
    <property type="entry name" value="PRTase-like"/>
    <property type="match status" value="1"/>
</dbReference>
<dbReference type="GO" id="GO:0044205">
    <property type="term" value="P:'de novo' UMP biosynthetic process"/>
    <property type="evidence" value="ECO:0007669"/>
    <property type="project" value="UniProtKB-UniPathway"/>
</dbReference>
<dbReference type="PANTHER" id="PTHR19278">
    <property type="entry name" value="OROTATE PHOSPHORIBOSYLTRANSFERASE"/>
    <property type="match status" value="1"/>
</dbReference>
<dbReference type="InterPro" id="IPR029057">
    <property type="entry name" value="PRTase-like"/>
</dbReference>
<protein>
    <recommendedName>
        <fullName evidence="2">orotate phosphoribosyltransferase</fullName>
        <ecNumber evidence="2">2.4.2.10</ecNumber>
    </recommendedName>
</protein>
<accession>A0A2A2JEA9</accession>
<keyword evidence="9" id="KW-1185">Reference proteome</keyword>
<dbReference type="STRING" id="2018661.A0A2A2JEA9"/>
<dbReference type="GO" id="GO:0004588">
    <property type="term" value="F:orotate phosphoribosyltransferase activity"/>
    <property type="evidence" value="ECO:0007669"/>
    <property type="project" value="UniProtKB-EC"/>
</dbReference>
<comment type="pathway">
    <text evidence="1">Pyrimidine metabolism; UMP biosynthesis via de novo pathway; UMP from orotate: step 1/2.</text>
</comment>
<evidence type="ECO:0000259" key="7">
    <source>
        <dbReference type="Pfam" id="PF00156"/>
    </source>
</evidence>
<gene>
    <name evidence="8" type="ORF">WR25_18039</name>
</gene>
<dbReference type="Gene3D" id="3.40.50.2020">
    <property type="match status" value="1"/>
</dbReference>
<dbReference type="EC" id="2.4.2.10" evidence="2"/>
<feature type="domain" description="Phosphoribosyltransferase" evidence="7">
    <location>
        <begin position="59"/>
        <end position="177"/>
    </location>
</feature>
<dbReference type="NCBIfam" id="TIGR00336">
    <property type="entry name" value="pyrE"/>
    <property type="match status" value="1"/>
</dbReference>
<evidence type="ECO:0000313" key="8">
    <source>
        <dbReference type="EMBL" id="PAV59961.1"/>
    </source>
</evidence>
<keyword evidence="6" id="KW-1133">Transmembrane helix</keyword>
<dbReference type="AlphaFoldDB" id="A0A2A2JEA9"/>